<dbReference type="InterPro" id="IPR050858">
    <property type="entry name" value="Mal-CoA-ACP_Trans/PKS_FabD"/>
</dbReference>
<evidence type="ECO:0000256" key="4">
    <source>
        <dbReference type="ARBA" id="ARBA00048462"/>
    </source>
</evidence>
<dbReference type="GO" id="GO:0006633">
    <property type="term" value="P:fatty acid biosynthetic process"/>
    <property type="evidence" value="ECO:0007669"/>
    <property type="project" value="TreeGrafter"/>
</dbReference>
<dbReference type="InterPro" id="IPR011053">
    <property type="entry name" value="Single_hybrid_motif"/>
</dbReference>
<keyword evidence="2 6" id="KW-0808">Transferase</keyword>
<evidence type="ECO:0000313" key="6">
    <source>
        <dbReference type="EMBL" id="CAA9333123.1"/>
    </source>
</evidence>
<dbReference type="SUPFAM" id="SSF51230">
    <property type="entry name" value="Single hybrid motif"/>
    <property type="match status" value="1"/>
</dbReference>
<reference evidence="6" key="1">
    <citation type="submission" date="2020-02" db="EMBL/GenBank/DDBJ databases">
        <authorList>
            <person name="Meier V. D."/>
        </authorList>
    </citation>
    <scope>NUCLEOTIDE SEQUENCE</scope>
    <source>
        <strain evidence="6">AVDCRST_MAG46</strain>
    </source>
</reference>
<protein>
    <recommendedName>
        <fullName evidence="1">[acyl-carrier-protein] S-malonyltransferase</fullName>
        <ecNumber evidence="1">2.3.1.39</ecNumber>
    </recommendedName>
</protein>
<gene>
    <name evidence="6" type="ORF">AVDCRST_MAG46-1534</name>
</gene>
<organism evidence="6">
    <name type="scientific">uncultured Nocardioidaceae bacterium</name>
    <dbReference type="NCBI Taxonomy" id="253824"/>
    <lineage>
        <taxon>Bacteria</taxon>
        <taxon>Bacillati</taxon>
        <taxon>Actinomycetota</taxon>
        <taxon>Actinomycetes</taxon>
        <taxon>Propionibacteriales</taxon>
        <taxon>Nocardioidaceae</taxon>
        <taxon>environmental samples</taxon>
    </lineage>
</organism>
<dbReference type="EMBL" id="CADCUD010000096">
    <property type="protein sequence ID" value="CAA9333123.1"/>
    <property type="molecule type" value="Genomic_DNA"/>
</dbReference>
<proteinExistence type="predicted"/>
<dbReference type="Pfam" id="PF00698">
    <property type="entry name" value="Acyl_transf_1"/>
    <property type="match status" value="1"/>
</dbReference>
<dbReference type="Gene3D" id="3.30.70.250">
    <property type="entry name" value="Malonyl-CoA ACP transacylase, ACP-binding"/>
    <property type="match status" value="1"/>
</dbReference>
<feature type="domain" description="Malonyl-CoA:ACP transacylase (MAT)" evidence="5">
    <location>
        <begin position="14"/>
        <end position="367"/>
    </location>
</feature>
<dbReference type="GO" id="GO:0004314">
    <property type="term" value="F:[acyl-carrier-protein] S-malonyltransferase activity"/>
    <property type="evidence" value="ECO:0007669"/>
    <property type="project" value="UniProtKB-EC"/>
</dbReference>
<dbReference type="InterPro" id="IPR001227">
    <property type="entry name" value="Ac_transferase_dom_sf"/>
</dbReference>
<keyword evidence="3 6" id="KW-0012">Acyltransferase</keyword>
<dbReference type="InterPro" id="IPR016036">
    <property type="entry name" value="Malonyl_transacylase_ACP-bd"/>
</dbReference>
<dbReference type="InterPro" id="IPR014043">
    <property type="entry name" value="Acyl_transferase_dom"/>
</dbReference>
<dbReference type="PANTHER" id="PTHR42681:SF1">
    <property type="entry name" value="MALONYL-COA-ACYL CARRIER PROTEIN TRANSACYLASE, MITOCHONDRIAL"/>
    <property type="match status" value="1"/>
</dbReference>
<dbReference type="InterPro" id="IPR016035">
    <property type="entry name" value="Acyl_Trfase/lysoPLipase"/>
</dbReference>
<accession>A0A6J4LKB6</accession>
<dbReference type="SUPFAM" id="SSF52151">
    <property type="entry name" value="FabD/lysophospholipase-like"/>
    <property type="match status" value="1"/>
</dbReference>
<dbReference type="GO" id="GO:0005829">
    <property type="term" value="C:cytosol"/>
    <property type="evidence" value="ECO:0007669"/>
    <property type="project" value="TreeGrafter"/>
</dbReference>
<dbReference type="PANTHER" id="PTHR42681">
    <property type="entry name" value="MALONYL-COA-ACYL CARRIER PROTEIN TRANSACYLASE, MITOCHONDRIAL"/>
    <property type="match status" value="1"/>
</dbReference>
<dbReference type="EC" id="2.3.1.39" evidence="1"/>
<evidence type="ECO:0000256" key="2">
    <source>
        <dbReference type="ARBA" id="ARBA00022679"/>
    </source>
</evidence>
<dbReference type="SUPFAM" id="SSF55048">
    <property type="entry name" value="Probable ACP-binding domain of malonyl-CoA ACP transacylase"/>
    <property type="match status" value="1"/>
</dbReference>
<dbReference type="SMART" id="SM00827">
    <property type="entry name" value="PKS_AT"/>
    <property type="match status" value="1"/>
</dbReference>
<dbReference type="AlphaFoldDB" id="A0A6J4LKB6"/>
<comment type="catalytic activity">
    <reaction evidence="4">
        <text>holo-[ACP] + malonyl-CoA = malonyl-[ACP] + CoA</text>
        <dbReference type="Rhea" id="RHEA:41792"/>
        <dbReference type="Rhea" id="RHEA-COMP:9623"/>
        <dbReference type="Rhea" id="RHEA-COMP:9685"/>
        <dbReference type="ChEBI" id="CHEBI:57287"/>
        <dbReference type="ChEBI" id="CHEBI:57384"/>
        <dbReference type="ChEBI" id="CHEBI:64479"/>
        <dbReference type="ChEBI" id="CHEBI:78449"/>
        <dbReference type="EC" id="2.3.1.39"/>
    </reaction>
</comment>
<dbReference type="Gene3D" id="2.40.50.100">
    <property type="match status" value="1"/>
</dbReference>
<dbReference type="Gene3D" id="3.40.366.10">
    <property type="entry name" value="Malonyl-Coenzyme A Acyl Carrier Protein, domain 2"/>
    <property type="match status" value="1"/>
</dbReference>
<evidence type="ECO:0000256" key="3">
    <source>
        <dbReference type="ARBA" id="ARBA00023315"/>
    </source>
</evidence>
<evidence type="ECO:0000256" key="1">
    <source>
        <dbReference type="ARBA" id="ARBA00013258"/>
    </source>
</evidence>
<name>A0A6J4LKB6_9ACTN</name>
<sequence>MGFDRHAGYVLAIVAPGQGAQTPGFLKPWLEDPTFAARFEWLSVVAGIDLVHYGTEADQETIRDTAVAQPLLVSSGLVAALSLFPHPSDAWAAIGVAGGHSVGEITAATGVGVISAEQAMVLVRERGRSMATASAHTPTSMTAVLGGERDDVMAALERHGLTAANDNGPGQVVAAGTVEQLAAFADDPPAKARLTPLSVAGAFHTEHMRPAVDDLKRLARAVTTHDARARLISNRDGQVVHDGRDVLKRLVSQVASPVRWDLCMQTMLDLGVTGMLEMPPAGTLTGIARRAMKGVETFALKTPDQLDDARAFVDKHGSSGQMDDSPTWRLLVAPAKGTLVLDEELPTGATLTSGQRVGAIHSLRDQVPVLAAHGGSIVEWLADDGDLVSPGQPLVRLHPQEQS</sequence>
<evidence type="ECO:0000259" key="5">
    <source>
        <dbReference type="SMART" id="SM00827"/>
    </source>
</evidence>